<feature type="domain" description="DUF4174" evidence="3">
    <location>
        <begin position="46"/>
        <end position="147"/>
    </location>
</feature>
<name>A0A917AGR9_9RHOB</name>
<evidence type="ECO:0000256" key="1">
    <source>
        <dbReference type="ARBA" id="ARBA00022729"/>
    </source>
</evidence>
<proteinExistence type="predicted"/>
<dbReference type="RefSeq" id="WP_095595229.1">
    <property type="nucleotide sequence ID" value="NZ_BMKN01000002.1"/>
</dbReference>
<feature type="signal peptide" evidence="2">
    <location>
        <begin position="1"/>
        <end position="19"/>
    </location>
</feature>
<organism evidence="4 5">
    <name type="scientific">Actibacterium pelagium</name>
    <dbReference type="NCBI Taxonomy" id="2029103"/>
    <lineage>
        <taxon>Bacteria</taxon>
        <taxon>Pseudomonadati</taxon>
        <taxon>Pseudomonadota</taxon>
        <taxon>Alphaproteobacteria</taxon>
        <taxon>Rhodobacterales</taxon>
        <taxon>Roseobacteraceae</taxon>
        <taxon>Actibacterium</taxon>
    </lineage>
</organism>
<dbReference type="Proteomes" id="UP000606730">
    <property type="component" value="Unassembled WGS sequence"/>
</dbReference>
<evidence type="ECO:0000256" key="2">
    <source>
        <dbReference type="SAM" id="SignalP"/>
    </source>
</evidence>
<reference evidence="4" key="1">
    <citation type="journal article" date="2014" name="Int. J. Syst. Evol. Microbiol.">
        <title>Complete genome sequence of Corynebacterium casei LMG S-19264T (=DSM 44701T), isolated from a smear-ripened cheese.</title>
        <authorList>
            <consortium name="US DOE Joint Genome Institute (JGI-PGF)"/>
            <person name="Walter F."/>
            <person name="Albersmeier A."/>
            <person name="Kalinowski J."/>
            <person name="Ruckert C."/>
        </authorList>
    </citation>
    <scope>NUCLEOTIDE SEQUENCE</scope>
    <source>
        <strain evidence="4">CGMCC 1.16012</strain>
    </source>
</reference>
<evidence type="ECO:0000313" key="4">
    <source>
        <dbReference type="EMBL" id="GGE49370.1"/>
    </source>
</evidence>
<accession>A0A917AGR9</accession>
<gene>
    <name evidence="4" type="ORF">GCM10011517_16460</name>
</gene>
<dbReference type="InterPro" id="IPR025232">
    <property type="entry name" value="DUF4174"/>
</dbReference>
<reference evidence="4" key="2">
    <citation type="submission" date="2020-09" db="EMBL/GenBank/DDBJ databases">
        <authorList>
            <person name="Sun Q."/>
            <person name="Zhou Y."/>
        </authorList>
    </citation>
    <scope>NUCLEOTIDE SEQUENCE</scope>
    <source>
        <strain evidence="4">CGMCC 1.16012</strain>
    </source>
</reference>
<comment type="caution">
    <text evidence="4">The sequence shown here is derived from an EMBL/GenBank/DDBJ whole genome shotgun (WGS) entry which is preliminary data.</text>
</comment>
<evidence type="ECO:0000313" key="5">
    <source>
        <dbReference type="Proteomes" id="UP000606730"/>
    </source>
</evidence>
<keyword evidence="5" id="KW-1185">Reference proteome</keyword>
<dbReference type="EMBL" id="BMKN01000002">
    <property type="protein sequence ID" value="GGE49370.1"/>
    <property type="molecule type" value="Genomic_DNA"/>
</dbReference>
<dbReference type="OrthoDB" id="7362103at2"/>
<feature type="chain" id="PRO_5036949564" description="DUF4174 domain-containing protein" evidence="2">
    <location>
        <begin position="20"/>
        <end position="154"/>
    </location>
</feature>
<protein>
    <recommendedName>
        <fullName evidence="3">DUF4174 domain-containing protein</fullName>
    </recommendedName>
</protein>
<dbReference type="AlphaFoldDB" id="A0A917AGR9"/>
<dbReference type="Pfam" id="PF13778">
    <property type="entry name" value="DUF4174"/>
    <property type="match status" value="1"/>
</dbReference>
<evidence type="ECO:0000259" key="3">
    <source>
        <dbReference type="Pfam" id="PF13778"/>
    </source>
</evidence>
<keyword evidence="1 2" id="KW-0732">Signal</keyword>
<sequence>MSRLFVVLGLLMWPMMSSATDGVAMTPVERWQADHSVVFSADEVHIEDFRWIARPVIVFGDSEYDPRFVQQMALIEALPEELAERDVVIITDTDPAAKSEARTEYRPRSFMMVLVGKDGSVYLRKPFPWDVRELSRSIDKLPLRQQEVRDRRGE</sequence>